<reference evidence="1" key="1">
    <citation type="submission" date="2020-09" db="EMBL/GenBank/DDBJ databases">
        <title>A novel bacterium of genus Paenibacillus, isolated from South China Sea.</title>
        <authorList>
            <person name="Huang H."/>
            <person name="Mo K."/>
            <person name="Hu Y."/>
        </authorList>
    </citation>
    <scope>NUCLEOTIDE SEQUENCE</scope>
    <source>
        <strain evidence="1">IB182363</strain>
    </source>
</reference>
<evidence type="ECO:0000313" key="1">
    <source>
        <dbReference type="EMBL" id="MBD2862914.1"/>
    </source>
</evidence>
<dbReference type="RefSeq" id="WP_190928231.1">
    <property type="nucleotide sequence ID" value="NZ_JACXJA010000015.1"/>
</dbReference>
<gene>
    <name evidence="1" type="ORF">IDH45_13060</name>
</gene>
<organism evidence="1 2">
    <name type="scientific">Paenibacillus oceani</name>
    <dbReference type="NCBI Taxonomy" id="2772510"/>
    <lineage>
        <taxon>Bacteria</taxon>
        <taxon>Bacillati</taxon>
        <taxon>Bacillota</taxon>
        <taxon>Bacilli</taxon>
        <taxon>Bacillales</taxon>
        <taxon>Paenibacillaceae</taxon>
        <taxon>Paenibacillus</taxon>
    </lineage>
</organism>
<sequence length="68" mass="7675">MSKAIKEIVGDKNKKQMSLSVHTTRERPGFQTKNLKFLGKMEDEVLNKDLSIKSLAEPLTRAASFIII</sequence>
<keyword evidence="2" id="KW-1185">Reference proteome</keyword>
<name>A0A927C8P9_9BACL</name>
<proteinExistence type="predicted"/>
<evidence type="ECO:0000313" key="2">
    <source>
        <dbReference type="Proteomes" id="UP000639396"/>
    </source>
</evidence>
<comment type="caution">
    <text evidence="1">The sequence shown here is derived from an EMBL/GenBank/DDBJ whole genome shotgun (WGS) entry which is preliminary data.</text>
</comment>
<accession>A0A927C8P9</accession>
<dbReference type="EMBL" id="JACXJA010000015">
    <property type="protein sequence ID" value="MBD2862914.1"/>
    <property type="molecule type" value="Genomic_DNA"/>
</dbReference>
<protein>
    <submittedName>
        <fullName evidence="1">Uncharacterized protein</fullName>
    </submittedName>
</protein>
<dbReference type="AlphaFoldDB" id="A0A927C8P9"/>
<dbReference type="Proteomes" id="UP000639396">
    <property type="component" value="Unassembled WGS sequence"/>
</dbReference>